<sequence length="106" mass="11389">MPPEPSRRRHAVTLQQAAQEAPALARLASLVRASSQCLEAIQPMLPPGLKASVKAGPLDGGTWCLLVASNAGAAKLRQLLPTLLEQLHRRGMDVSSIRLKVQADRH</sequence>
<dbReference type="OrthoDB" id="9155022at2"/>
<reference evidence="1 2" key="1">
    <citation type="submission" date="2019-03" db="EMBL/GenBank/DDBJ databases">
        <title>Ramlibacter rhizophilus CCTCC AB2015357, whole genome shotgun sequence.</title>
        <authorList>
            <person name="Zhang X."/>
            <person name="Feng G."/>
            <person name="Zhu H."/>
        </authorList>
    </citation>
    <scope>NUCLEOTIDE SEQUENCE [LARGE SCALE GENOMIC DNA]</scope>
    <source>
        <strain evidence="1 2">CCTCC AB2015357</strain>
    </source>
</reference>
<organism evidence="1 2">
    <name type="scientific">Ramlibacter rhizophilus</name>
    <dbReference type="NCBI Taxonomy" id="1781167"/>
    <lineage>
        <taxon>Bacteria</taxon>
        <taxon>Pseudomonadati</taxon>
        <taxon>Pseudomonadota</taxon>
        <taxon>Betaproteobacteria</taxon>
        <taxon>Burkholderiales</taxon>
        <taxon>Comamonadaceae</taxon>
        <taxon>Ramlibacter</taxon>
    </lineage>
</organism>
<gene>
    <name evidence="1" type="ORF">EZ242_10900</name>
</gene>
<evidence type="ECO:0000313" key="1">
    <source>
        <dbReference type="EMBL" id="TFZ00025.1"/>
    </source>
</evidence>
<name>A0A4Z0BPP5_9BURK</name>
<comment type="caution">
    <text evidence="1">The sequence shown here is derived from an EMBL/GenBank/DDBJ whole genome shotgun (WGS) entry which is preliminary data.</text>
</comment>
<keyword evidence="2" id="KW-1185">Reference proteome</keyword>
<accession>A0A4Z0BPP5</accession>
<dbReference type="EMBL" id="SMLL01000004">
    <property type="protein sequence ID" value="TFZ00025.1"/>
    <property type="molecule type" value="Genomic_DNA"/>
</dbReference>
<dbReference type="RefSeq" id="WP_135285566.1">
    <property type="nucleotide sequence ID" value="NZ_SMLL01000004.1"/>
</dbReference>
<evidence type="ECO:0000313" key="2">
    <source>
        <dbReference type="Proteomes" id="UP000297564"/>
    </source>
</evidence>
<dbReference type="Pfam" id="PF05258">
    <property type="entry name" value="DciA"/>
    <property type="match status" value="1"/>
</dbReference>
<dbReference type="InterPro" id="IPR007922">
    <property type="entry name" value="DciA-like"/>
</dbReference>
<protein>
    <submittedName>
        <fullName evidence="1">DUF721 domain-containing protein</fullName>
    </submittedName>
</protein>
<proteinExistence type="predicted"/>
<dbReference type="Proteomes" id="UP000297564">
    <property type="component" value="Unassembled WGS sequence"/>
</dbReference>
<dbReference type="AlphaFoldDB" id="A0A4Z0BPP5"/>